<dbReference type="SMART" id="SM00220">
    <property type="entry name" value="S_TKc"/>
    <property type="match status" value="1"/>
</dbReference>
<proteinExistence type="predicted"/>
<dbReference type="PROSITE" id="PS00108">
    <property type="entry name" value="PROTEIN_KINASE_ST"/>
    <property type="match status" value="1"/>
</dbReference>
<dbReference type="InterPro" id="IPR011009">
    <property type="entry name" value="Kinase-like_dom_sf"/>
</dbReference>
<dbReference type="Gene3D" id="1.10.510.10">
    <property type="entry name" value="Transferase(Phosphotransferase) domain 1"/>
    <property type="match status" value="1"/>
</dbReference>
<evidence type="ECO:0000259" key="4">
    <source>
        <dbReference type="PROSITE" id="PS50011"/>
    </source>
</evidence>
<dbReference type="InterPro" id="IPR042095">
    <property type="entry name" value="SUMF_sf"/>
</dbReference>
<dbReference type="RefSeq" id="WP_194029073.1">
    <property type="nucleotide sequence ID" value="NZ_JADEWZ010000010.1"/>
</dbReference>
<dbReference type="GO" id="GO:0004672">
    <property type="term" value="F:protein kinase activity"/>
    <property type="evidence" value="ECO:0007669"/>
    <property type="project" value="InterPro"/>
</dbReference>
<dbReference type="SUPFAM" id="SSF56112">
    <property type="entry name" value="Protein kinase-like (PK-like)"/>
    <property type="match status" value="1"/>
</dbReference>
<keyword evidence="2 3" id="KW-0067">ATP-binding</keyword>
<keyword evidence="6" id="KW-1185">Reference proteome</keyword>
<evidence type="ECO:0000313" key="6">
    <source>
        <dbReference type="Proteomes" id="UP000654482"/>
    </source>
</evidence>
<dbReference type="Proteomes" id="UP000654482">
    <property type="component" value="Unassembled WGS sequence"/>
</dbReference>
<dbReference type="PROSITE" id="PS50011">
    <property type="entry name" value="PROTEIN_KINASE_DOM"/>
    <property type="match status" value="1"/>
</dbReference>
<gene>
    <name evidence="5" type="ORF">IQ249_08785</name>
</gene>
<feature type="domain" description="Protein kinase" evidence="4">
    <location>
        <begin position="34"/>
        <end position="292"/>
    </location>
</feature>
<accession>A0A8J7DVT2</accession>
<organism evidence="5 6">
    <name type="scientific">Lusitaniella coriacea LEGE 07157</name>
    <dbReference type="NCBI Taxonomy" id="945747"/>
    <lineage>
        <taxon>Bacteria</taxon>
        <taxon>Bacillati</taxon>
        <taxon>Cyanobacteriota</taxon>
        <taxon>Cyanophyceae</taxon>
        <taxon>Spirulinales</taxon>
        <taxon>Lusitaniellaceae</taxon>
        <taxon>Lusitaniella</taxon>
    </lineage>
</organism>
<evidence type="ECO:0000313" key="5">
    <source>
        <dbReference type="EMBL" id="MBE9115987.1"/>
    </source>
</evidence>
<comment type="caution">
    <text evidence="5">The sequence shown here is derived from an EMBL/GenBank/DDBJ whole genome shotgun (WGS) entry which is preliminary data.</text>
</comment>
<dbReference type="PANTHER" id="PTHR23150:SF35">
    <property type="entry name" value="BLL6746 PROTEIN"/>
    <property type="match status" value="1"/>
</dbReference>
<reference evidence="5" key="1">
    <citation type="submission" date="2020-10" db="EMBL/GenBank/DDBJ databases">
        <authorList>
            <person name="Castelo-Branco R."/>
            <person name="Eusebio N."/>
            <person name="Adriana R."/>
            <person name="Vieira A."/>
            <person name="Brugerolle De Fraissinette N."/>
            <person name="Rezende De Castro R."/>
            <person name="Schneider M.P."/>
            <person name="Vasconcelos V."/>
            <person name="Leao P.N."/>
        </authorList>
    </citation>
    <scope>NUCLEOTIDE SEQUENCE</scope>
    <source>
        <strain evidence="5">LEGE 07157</strain>
    </source>
</reference>
<dbReference type="NCBIfam" id="NF045510">
    <property type="entry name" value="4Cys_prefix_kin"/>
    <property type="match status" value="1"/>
</dbReference>
<dbReference type="GO" id="GO:0120147">
    <property type="term" value="F:formylglycine-generating oxidase activity"/>
    <property type="evidence" value="ECO:0007669"/>
    <property type="project" value="TreeGrafter"/>
</dbReference>
<evidence type="ECO:0000256" key="1">
    <source>
        <dbReference type="ARBA" id="ARBA00022741"/>
    </source>
</evidence>
<dbReference type="PANTHER" id="PTHR23150">
    <property type="entry name" value="SULFATASE MODIFYING FACTOR 1, 2"/>
    <property type="match status" value="1"/>
</dbReference>
<dbReference type="Gene3D" id="3.90.1580.10">
    <property type="entry name" value="paralog of FGE (formylglycine-generating enzyme)"/>
    <property type="match status" value="1"/>
</dbReference>
<dbReference type="Pfam" id="PF03781">
    <property type="entry name" value="FGE-sulfatase"/>
    <property type="match status" value="1"/>
</dbReference>
<dbReference type="EMBL" id="JADEWZ010000010">
    <property type="protein sequence ID" value="MBE9115987.1"/>
    <property type="molecule type" value="Genomic_DNA"/>
</dbReference>
<dbReference type="InterPro" id="IPR008271">
    <property type="entry name" value="Ser/Thr_kinase_AS"/>
</dbReference>
<dbReference type="CDD" id="cd14014">
    <property type="entry name" value="STKc_PknB_like"/>
    <property type="match status" value="1"/>
</dbReference>
<dbReference type="InterPro" id="IPR000719">
    <property type="entry name" value="Prot_kinase_dom"/>
</dbReference>
<keyword evidence="1 3" id="KW-0547">Nucleotide-binding</keyword>
<evidence type="ECO:0000256" key="3">
    <source>
        <dbReference type="PROSITE-ProRule" id="PRU10141"/>
    </source>
</evidence>
<dbReference type="Pfam" id="PF00069">
    <property type="entry name" value="Pkinase"/>
    <property type="match status" value="1"/>
</dbReference>
<dbReference type="InterPro" id="IPR017441">
    <property type="entry name" value="Protein_kinase_ATP_BS"/>
</dbReference>
<dbReference type="InterPro" id="IPR005532">
    <property type="entry name" value="SUMF_dom"/>
</dbReference>
<feature type="binding site" evidence="3">
    <location>
        <position position="65"/>
    </location>
    <ligand>
        <name>ATP</name>
        <dbReference type="ChEBI" id="CHEBI:30616"/>
    </ligand>
</feature>
<sequence>MSYCFNPACTQPRNPPNNNFCQTCGTKLLLGNRYRPLKLIGQGGFGRTYLVEDEQKPSRPRCVIKQFYPAGQNDSQKAAELFELEAIRLEQVGTHPQIPTLYDRVKQDNCQYIVQEFIDGKNLAQELKEQGVFKEAQIRDVLKDLLPVLQFLHQGEVIHRDIKPENIICRRQDKRLVLVDFGAAKYATATALAKTGTTIGSAEYVAPEQLKGKATFASDIYSLGATCLHLLVQMSPFDLFDLYEGKWAWRQYLMNNPISPELGKILDKMVQNSLRDRWGTAEEVMVALQASIPMQRKSRAIFSPTTFQTQTSPLQSFEFESVMVQLQQKLFRKNVELQRFPGKAEYFKEDFDNGVSLEMVCIPGGIFWMGSSEWEGNKEESPQHRVRLKPFFLSKYPITQAQWEMVMGNNPSRFKGKNRPVEQVSWYEAEQFCGRLSGQTGKPYRLPSEAEWEYACRGGTATPFHFGETITTDLANYNGRDINVRASKGIYREQTTDVGEFFPNAFGLYDMHGNVREWCADCWHEDYKGAPGDGTPWLAHNRRSPRLLRGGAWLANPDDCRCASRLKYDPDVDDSSIGFRVALSGRRID</sequence>
<evidence type="ECO:0000256" key="2">
    <source>
        <dbReference type="ARBA" id="ARBA00022840"/>
    </source>
</evidence>
<protein>
    <submittedName>
        <fullName evidence="5">SUMF1/EgtB/PvdO family nonheme iron enzyme</fullName>
    </submittedName>
</protein>
<dbReference type="InterPro" id="IPR051043">
    <property type="entry name" value="Sulfatase_Mod_Factor_Kinase"/>
</dbReference>
<dbReference type="GO" id="GO:0005524">
    <property type="term" value="F:ATP binding"/>
    <property type="evidence" value="ECO:0007669"/>
    <property type="project" value="UniProtKB-UniRule"/>
</dbReference>
<dbReference type="PROSITE" id="PS00107">
    <property type="entry name" value="PROTEIN_KINASE_ATP"/>
    <property type="match status" value="1"/>
</dbReference>
<dbReference type="Gene3D" id="3.30.200.20">
    <property type="entry name" value="Phosphorylase Kinase, domain 1"/>
    <property type="match status" value="1"/>
</dbReference>
<dbReference type="InterPro" id="IPR016187">
    <property type="entry name" value="CTDL_fold"/>
</dbReference>
<name>A0A8J7DVT2_9CYAN</name>
<dbReference type="AlphaFoldDB" id="A0A8J7DVT2"/>
<dbReference type="SUPFAM" id="SSF56436">
    <property type="entry name" value="C-type lectin-like"/>
    <property type="match status" value="1"/>
</dbReference>